<dbReference type="RefSeq" id="WP_274373981.1">
    <property type="nucleotide sequence ID" value="NZ_CP072943.1"/>
</dbReference>
<evidence type="ECO:0000259" key="2">
    <source>
        <dbReference type="Pfam" id="PF07670"/>
    </source>
</evidence>
<organism evidence="3 4">
    <name type="scientific">Aminithiophilus ramosus</name>
    <dbReference type="NCBI Taxonomy" id="3029084"/>
    <lineage>
        <taxon>Bacteria</taxon>
        <taxon>Thermotogati</taxon>
        <taxon>Synergistota</taxon>
        <taxon>Synergistia</taxon>
        <taxon>Synergistales</taxon>
        <taxon>Aminithiophilaceae</taxon>
        <taxon>Aminithiophilus</taxon>
    </lineage>
</organism>
<feature type="transmembrane region" description="Helical" evidence="1">
    <location>
        <begin position="59"/>
        <end position="79"/>
    </location>
</feature>
<evidence type="ECO:0000313" key="3">
    <source>
        <dbReference type="EMBL" id="QTX32728.1"/>
    </source>
</evidence>
<dbReference type="AlphaFoldDB" id="A0A9Q7ANW7"/>
<feature type="transmembrane region" description="Helical" evidence="1">
    <location>
        <begin position="12"/>
        <end position="32"/>
    </location>
</feature>
<keyword evidence="1" id="KW-0812">Transmembrane</keyword>
<accession>A0A9Q7ANW7</accession>
<keyword evidence="4" id="KW-1185">Reference proteome</keyword>
<dbReference type="EMBL" id="CP072943">
    <property type="protein sequence ID" value="QTX32728.1"/>
    <property type="molecule type" value="Genomic_DNA"/>
</dbReference>
<dbReference type="Pfam" id="PF07670">
    <property type="entry name" value="Gate"/>
    <property type="match status" value="1"/>
</dbReference>
<feature type="domain" description="Nucleoside transporter/FeoB GTPase Gate" evidence="2">
    <location>
        <begin position="18"/>
        <end position="105"/>
    </location>
</feature>
<gene>
    <name evidence="3" type="ORF">KAR29_01985</name>
</gene>
<feature type="transmembrane region" description="Helical" evidence="1">
    <location>
        <begin position="126"/>
        <end position="152"/>
    </location>
</feature>
<feature type="transmembrane region" description="Helical" evidence="1">
    <location>
        <begin position="91"/>
        <end position="114"/>
    </location>
</feature>
<reference evidence="4" key="1">
    <citation type="submission" date="2021-04" db="EMBL/GenBank/DDBJ databases">
        <title>A novel Synergistetes isolate from a pyrite-forming mixed culture.</title>
        <authorList>
            <person name="Bunk B."/>
            <person name="Sproer C."/>
            <person name="Spring S."/>
            <person name="Pester M."/>
        </authorList>
    </citation>
    <scope>NUCLEOTIDE SEQUENCE [LARGE SCALE GENOMIC DNA]</scope>
    <source>
        <strain evidence="4">J.5.4.2-T.3.5.2</strain>
    </source>
</reference>
<keyword evidence="1" id="KW-1133">Transmembrane helix</keyword>
<keyword evidence="1" id="KW-0472">Membrane</keyword>
<name>A0A9Q7ANW7_9BACT</name>
<evidence type="ECO:0000313" key="4">
    <source>
        <dbReference type="Proteomes" id="UP000671879"/>
    </source>
</evidence>
<sequence>MDLLLDAFAGGLSQAWLIARVVIPLMVLLQLARDLNLLDGLARLLRPLTRLFGMSAKSAFPLLVGLIFGLSYGAGVIFDSAREDGLTKRDLFLLVLFLVGCHAIIEDTLVFVVVGADGRLLLATRVGVALVVTWLVSLFLSPTATTALPALLNKRSGPRP</sequence>
<dbReference type="InterPro" id="IPR011642">
    <property type="entry name" value="Gate_dom"/>
</dbReference>
<protein>
    <submittedName>
        <fullName evidence="3">Nucleoside recognition protein</fullName>
    </submittedName>
</protein>
<dbReference type="Proteomes" id="UP000671879">
    <property type="component" value="Chromosome"/>
</dbReference>
<proteinExistence type="predicted"/>
<evidence type="ECO:0000256" key="1">
    <source>
        <dbReference type="SAM" id="Phobius"/>
    </source>
</evidence>
<dbReference type="KEGG" id="aram:KAR29_01985"/>